<accession>A0A6C0K4N5</accession>
<sequence length="103" mass="11806">MATRGSKMTQYLPGDFSFLRDESSRRYANDTYQAVTKAEAWDLMKEDPGDGGFMFSADKRYKVIQDTMELGGEHSGSSYGWSMRQVQYIAQHGWNAYVALFEH</sequence>
<dbReference type="EMBL" id="MN740778">
    <property type="protein sequence ID" value="QHU11034.1"/>
    <property type="molecule type" value="Genomic_DNA"/>
</dbReference>
<proteinExistence type="predicted"/>
<evidence type="ECO:0000313" key="1">
    <source>
        <dbReference type="EMBL" id="QHU11034.1"/>
    </source>
</evidence>
<protein>
    <submittedName>
        <fullName evidence="1">Uncharacterized protein</fullName>
    </submittedName>
</protein>
<dbReference type="AlphaFoldDB" id="A0A6C0K4N5"/>
<reference evidence="1" key="1">
    <citation type="journal article" date="2020" name="Nature">
        <title>Giant virus diversity and host interactions through global metagenomics.</title>
        <authorList>
            <person name="Schulz F."/>
            <person name="Roux S."/>
            <person name="Paez-Espino D."/>
            <person name="Jungbluth S."/>
            <person name="Walsh D.A."/>
            <person name="Denef V.J."/>
            <person name="McMahon K.D."/>
            <person name="Konstantinidis K.T."/>
            <person name="Eloe-Fadrosh E.A."/>
            <person name="Kyrpides N.C."/>
            <person name="Woyke T."/>
        </authorList>
    </citation>
    <scope>NUCLEOTIDE SEQUENCE</scope>
    <source>
        <strain evidence="1">GVMAG-S-1101165-84</strain>
    </source>
</reference>
<organism evidence="1">
    <name type="scientific">viral metagenome</name>
    <dbReference type="NCBI Taxonomy" id="1070528"/>
    <lineage>
        <taxon>unclassified sequences</taxon>
        <taxon>metagenomes</taxon>
        <taxon>organismal metagenomes</taxon>
    </lineage>
</organism>
<name>A0A6C0K4N5_9ZZZZ</name>